<dbReference type="PROSITE" id="PS51265">
    <property type="entry name" value="ZF_DBF4"/>
    <property type="match status" value="1"/>
</dbReference>
<comment type="caution">
    <text evidence="7">The sequence shown here is derived from an EMBL/GenBank/DDBJ whole genome shotgun (WGS) entry which is preliminary data.</text>
</comment>
<organism evidence="7 8">
    <name type="scientific">Protopolystoma xenopodis</name>
    <dbReference type="NCBI Taxonomy" id="117903"/>
    <lineage>
        <taxon>Eukaryota</taxon>
        <taxon>Metazoa</taxon>
        <taxon>Spiralia</taxon>
        <taxon>Lophotrochozoa</taxon>
        <taxon>Platyhelminthes</taxon>
        <taxon>Monogenea</taxon>
        <taxon>Polyopisthocotylea</taxon>
        <taxon>Polystomatidea</taxon>
        <taxon>Polystomatidae</taxon>
        <taxon>Protopolystoma</taxon>
    </lineage>
</organism>
<evidence type="ECO:0000256" key="4">
    <source>
        <dbReference type="PROSITE-ProRule" id="PRU00600"/>
    </source>
</evidence>
<evidence type="ECO:0000256" key="2">
    <source>
        <dbReference type="ARBA" id="ARBA00022771"/>
    </source>
</evidence>
<accession>A0A448WZ57</accession>
<dbReference type="Proteomes" id="UP000784294">
    <property type="component" value="Unassembled WGS sequence"/>
</dbReference>
<protein>
    <recommendedName>
        <fullName evidence="6">DBF4-type domain-containing protein</fullName>
    </recommendedName>
</protein>
<keyword evidence="2 4" id="KW-0863">Zinc-finger</keyword>
<keyword evidence="3" id="KW-0862">Zinc</keyword>
<gene>
    <name evidence="7" type="ORF">PXEA_LOCUS17223</name>
</gene>
<reference evidence="7" key="1">
    <citation type="submission" date="2018-11" db="EMBL/GenBank/DDBJ databases">
        <authorList>
            <consortium name="Pathogen Informatics"/>
        </authorList>
    </citation>
    <scope>NUCLEOTIDE SEQUENCE</scope>
</reference>
<evidence type="ECO:0000256" key="5">
    <source>
        <dbReference type="SAM" id="Phobius"/>
    </source>
</evidence>
<keyword evidence="5" id="KW-1133">Transmembrane helix</keyword>
<keyword evidence="5" id="KW-0472">Membrane</keyword>
<evidence type="ECO:0000256" key="1">
    <source>
        <dbReference type="ARBA" id="ARBA00022723"/>
    </source>
</evidence>
<proteinExistence type="predicted"/>
<dbReference type="EMBL" id="CAAALY010063886">
    <property type="protein sequence ID" value="VEL23783.1"/>
    <property type="molecule type" value="Genomic_DNA"/>
</dbReference>
<evidence type="ECO:0000256" key="3">
    <source>
        <dbReference type="ARBA" id="ARBA00022833"/>
    </source>
</evidence>
<evidence type="ECO:0000313" key="8">
    <source>
        <dbReference type="Proteomes" id="UP000784294"/>
    </source>
</evidence>
<dbReference type="Gene3D" id="6.10.250.3410">
    <property type="entry name" value="DBF zinc finger"/>
    <property type="match status" value="1"/>
</dbReference>
<dbReference type="GO" id="GO:0003676">
    <property type="term" value="F:nucleic acid binding"/>
    <property type="evidence" value="ECO:0007669"/>
    <property type="project" value="InterPro"/>
</dbReference>
<dbReference type="AlphaFoldDB" id="A0A448WZ57"/>
<keyword evidence="1" id="KW-0479">Metal-binding</keyword>
<feature type="domain" description="DBF4-type" evidence="6">
    <location>
        <begin position="1"/>
        <end position="33"/>
    </location>
</feature>
<keyword evidence="5" id="KW-0812">Transmembrane</keyword>
<dbReference type="OrthoDB" id="21380at2759"/>
<name>A0A448WZ57_9PLAT</name>
<evidence type="ECO:0000313" key="7">
    <source>
        <dbReference type="EMBL" id="VEL23783.1"/>
    </source>
</evidence>
<keyword evidence="8" id="KW-1185">Reference proteome</keyword>
<dbReference type="InterPro" id="IPR006572">
    <property type="entry name" value="Znf_DBF"/>
</dbReference>
<feature type="transmembrane region" description="Helical" evidence="5">
    <location>
        <begin position="85"/>
        <end position="113"/>
    </location>
</feature>
<dbReference type="InterPro" id="IPR038545">
    <property type="entry name" value="Znf_DBF_sf"/>
</dbReference>
<evidence type="ECO:0000259" key="6">
    <source>
        <dbReference type="PROSITE" id="PS51265"/>
    </source>
</evidence>
<sequence length="116" mass="12978">MHEHLKCSDHQQFASNPENFRLLDSVIEKLPTFSEFLAQRSNQLSPRPNDVESSSMPSSVYRVISPLAKADEIAKSSTCKLKVTLFIITYFTFTIEFVLIILAQSLIMLALAAGLS</sequence>
<dbReference type="GO" id="GO:0008270">
    <property type="term" value="F:zinc ion binding"/>
    <property type="evidence" value="ECO:0007669"/>
    <property type="project" value="UniProtKB-KW"/>
</dbReference>
<dbReference type="Pfam" id="PF07535">
    <property type="entry name" value="zf-DBF"/>
    <property type="match status" value="1"/>
</dbReference>